<accession>A0A4Y9JS92</accession>
<dbReference type="RefSeq" id="WP_135058667.1">
    <property type="nucleotide sequence ID" value="NZ_JADGLC010000042.1"/>
</dbReference>
<protein>
    <submittedName>
        <fullName evidence="1">Uncharacterized protein</fullName>
    </submittedName>
</protein>
<dbReference type="AlphaFoldDB" id="A0A4Y9JS92"/>
<reference evidence="1 2" key="1">
    <citation type="submission" date="2019-03" db="EMBL/GenBank/DDBJ databases">
        <title>Diversity of the mouse oral microbiome.</title>
        <authorList>
            <person name="Joseph S."/>
            <person name="Aduse-Opoku J."/>
            <person name="Curtis M."/>
            <person name="Wade W."/>
            <person name="Hashim A."/>
        </authorList>
    </citation>
    <scope>NUCLEOTIDE SEQUENCE [LARGE SCALE GENOMIC DNA]</scope>
    <source>
        <strain evidence="1 2">WT12</strain>
    </source>
</reference>
<gene>
    <name evidence="1" type="ORF">E4T80_12165</name>
</gene>
<evidence type="ECO:0000313" key="1">
    <source>
        <dbReference type="EMBL" id="TFV07580.1"/>
    </source>
</evidence>
<comment type="caution">
    <text evidence="1">The sequence shown here is derived from an EMBL/GenBank/DDBJ whole genome shotgun (WGS) entry which is preliminary data.</text>
</comment>
<dbReference type="EMBL" id="SPPA01000042">
    <property type="protein sequence ID" value="TFV07580.1"/>
    <property type="molecule type" value="Genomic_DNA"/>
</dbReference>
<dbReference type="Proteomes" id="UP000297396">
    <property type="component" value="Unassembled WGS sequence"/>
</dbReference>
<name>A0A4Y9JS92_9PAST</name>
<proteinExistence type="predicted"/>
<dbReference type="OrthoDB" id="9942931at2"/>
<evidence type="ECO:0000313" key="2">
    <source>
        <dbReference type="Proteomes" id="UP000297396"/>
    </source>
</evidence>
<organism evidence="1 2">
    <name type="scientific">Muribacter muris</name>
    <dbReference type="NCBI Taxonomy" id="67855"/>
    <lineage>
        <taxon>Bacteria</taxon>
        <taxon>Pseudomonadati</taxon>
        <taxon>Pseudomonadota</taxon>
        <taxon>Gammaproteobacteria</taxon>
        <taxon>Pasteurellales</taxon>
        <taxon>Pasteurellaceae</taxon>
        <taxon>Muribacter</taxon>
    </lineage>
</organism>
<sequence length="127" mass="15336">MGDVNNQIIKGSVTEVNGIKIEKAYFNHNEPNEENIRSKYLKEILYYRHHCRELHIILCRYTKEVFKIKGSFKFTDLSTEQLEKVYQFSLPLRKVIFVYRSKMEDKPYKLAFRIAYAIHKLKRLFIK</sequence>